<dbReference type="Proteomes" id="UP000789901">
    <property type="component" value="Unassembled WGS sequence"/>
</dbReference>
<sequence length="39" mass="4784">TPSNENENLHEDMFYDESNTKEIQDLIDNWQEIIDDWIE</sequence>
<evidence type="ECO:0000313" key="2">
    <source>
        <dbReference type="Proteomes" id="UP000789901"/>
    </source>
</evidence>
<dbReference type="EMBL" id="CAJVQB010078257">
    <property type="protein sequence ID" value="CAG8845108.1"/>
    <property type="molecule type" value="Genomic_DNA"/>
</dbReference>
<evidence type="ECO:0000313" key="1">
    <source>
        <dbReference type="EMBL" id="CAG8845108.1"/>
    </source>
</evidence>
<comment type="caution">
    <text evidence="1">The sequence shown here is derived from an EMBL/GenBank/DDBJ whole genome shotgun (WGS) entry which is preliminary data.</text>
</comment>
<keyword evidence="2" id="KW-1185">Reference proteome</keyword>
<reference evidence="1 2" key="1">
    <citation type="submission" date="2021-06" db="EMBL/GenBank/DDBJ databases">
        <authorList>
            <person name="Kallberg Y."/>
            <person name="Tangrot J."/>
            <person name="Rosling A."/>
        </authorList>
    </citation>
    <scope>NUCLEOTIDE SEQUENCE [LARGE SCALE GENOMIC DNA]</scope>
    <source>
        <strain evidence="1 2">120-4 pot B 10/14</strain>
    </source>
</reference>
<proteinExistence type="predicted"/>
<name>A0ABN7X3F2_GIGMA</name>
<gene>
    <name evidence="1" type="ORF">GMARGA_LOCUS37460</name>
</gene>
<organism evidence="1 2">
    <name type="scientific">Gigaspora margarita</name>
    <dbReference type="NCBI Taxonomy" id="4874"/>
    <lineage>
        <taxon>Eukaryota</taxon>
        <taxon>Fungi</taxon>
        <taxon>Fungi incertae sedis</taxon>
        <taxon>Mucoromycota</taxon>
        <taxon>Glomeromycotina</taxon>
        <taxon>Glomeromycetes</taxon>
        <taxon>Diversisporales</taxon>
        <taxon>Gigasporaceae</taxon>
        <taxon>Gigaspora</taxon>
    </lineage>
</organism>
<feature type="non-terminal residue" evidence="1">
    <location>
        <position position="1"/>
    </location>
</feature>
<protein>
    <submittedName>
        <fullName evidence="1">7117_t:CDS:1</fullName>
    </submittedName>
</protein>
<accession>A0ABN7X3F2</accession>